<protein>
    <submittedName>
        <fullName evidence="2">DUF2382 domain-containing protein</fullName>
    </submittedName>
</protein>
<reference evidence="2 3" key="1">
    <citation type="submission" date="2023-12" db="EMBL/GenBank/DDBJ databases">
        <title>Baltic Sea Cyanobacteria.</title>
        <authorList>
            <person name="Delbaje E."/>
            <person name="Fewer D.P."/>
            <person name="Shishido T.K."/>
        </authorList>
    </citation>
    <scope>NUCLEOTIDE SEQUENCE [LARGE SCALE GENOMIC DNA]</scope>
    <source>
        <strain evidence="2 3">CCNP 1315</strain>
    </source>
</reference>
<dbReference type="EMBL" id="JAYGHT010000194">
    <property type="protein sequence ID" value="MEA5522847.1"/>
    <property type="molecule type" value="Genomic_DNA"/>
</dbReference>
<sequence length="271" mass="31029">MTTQERYPTVSSPDNSLNLQDVQTYSVVDEQGELIGQVERVLKNESDPIQILFSLPGQSKPLFRVHQKSILKVDLDDHRFFIELTDKMREKLNQYSAHLIENVTEEKKIESVDDSENDDNDDLTNWADESFTKTLDHETIRLLSERLSVKHERRKIGEVIVRKTVETEIVEVPVRREKLIVEQVGSPGKPLAEIDLSQGKITGVELESTKLRPHQVSVKGEFASLKAASDLLQTIALEDDHGCAKVRVELVLDNPQHQQQYQELFDRCTNF</sequence>
<gene>
    <name evidence="2" type="ORF">VB854_28350</name>
</gene>
<organism evidence="2 3">
    <name type="scientific">Limnoraphis robusta CCNP1315</name>
    <dbReference type="NCBI Taxonomy" id="3110306"/>
    <lineage>
        <taxon>Bacteria</taxon>
        <taxon>Bacillati</taxon>
        <taxon>Cyanobacteriota</taxon>
        <taxon>Cyanophyceae</taxon>
        <taxon>Oscillatoriophycideae</taxon>
        <taxon>Oscillatoriales</taxon>
        <taxon>Sirenicapillariaceae</taxon>
        <taxon>Limnoraphis</taxon>
    </lineage>
</organism>
<comment type="caution">
    <text evidence="2">The sequence shown here is derived from an EMBL/GenBank/DDBJ whole genome shotgun (WGS) entry which is preliminary data.</text>
</comment>
<dbReference type="Pfam" id="PF09557">
    <property type="entry name" value="DUF2382"/>
    <property type="match status" value="1"/>
</dbReference>
<evidence type="ECO:0000259" key="1">
    <source>
        <dbReference type="Pfam" id="PF09557"/>
    </source>
</evidence>
<name>A0ABU5U6K9_9CYAN</name>
<dbReference type="RefSeq" id="WP_323219116.1">
    <property type="nucleotide sequence ID" value="NZ_JAYGHT010000194.1"/>
</dbReference>
<feature type="domain" description="DUF2382" evidence="1">
    <location>
        <begin position="140"/>
        <end position="185"/>
    </location>
</feature>
<keyword evidence="3" id="KW-1185">Reference proteome</keyword>
<evidence type="ECO:0000313" key="2">
    <source>
        <dbReference type="EMBL" id="MEA5522847.1"/>
    </source>
</evidence>
<dbReference type="InterPro" id="IPR019060">
    <property type="entry name" value="DUF2382"/>
</dbReference>
<accession>A0ABU5U6K9</accession>
<dbReference type="Proteomes" id="UP001301728">
    <property type="component" value="Unassembled WGS sequence"/>
</dbReference>
<proteinExistence type="predicted"/>
<evidence type="ECO:0000313" key="3">
    <source>
        <dbReference type="Proteomes" id="UP001301728"/>
    </source>
</evidence>